<gene>
    <name evidence="1" type="ORF">AB6A40_005121</name>
</gene>
<keyword evidence="2" id="KW-1185">Reference proteome</keyword>
<organism evidence="1 2">
    <name type="scientific">Gnathostoma spinigerum</name>
    <dbReference type="NCBI Taxonomy" id="75299"/>
    <lineage>
        <taxon>Eukaryota</taxon>
        <taxon>Metazoa</taxon>
        <taxon>Ecdysozoa</taxon>
        <taxon>Nematoda</taxon>
        <taxon>Chromadorea</taxon>
        <taxon>Rhabditida</taxon>
        <taxon>Spirurina</taxon>
        <taxon>Gnathostomatomorpha</taxon>
        <taxon>Gnathostomatoidea</taxon>
        <taxon>Gnathostomatidae</taxon>
        <taxon>Gnathostoma</taxon>
    </lineage>
</organism>
<sequence>MESNERQEVQISIPFYMRWVARTYEVADAERGKYVSLFEEKTDVGRQFKLTLKSAGEPRRFLSSDFRGALNSQAVRLCKRP</sequence>
<name>A0ABD6EPC9_9BILA</name>
<dbReference type="Proteomes" id="UP001608902">
    <property type="component" value="Unassembled WGS sequence"/>
</dbReference>
<evidence type="ECO:0000313" key="2">
    <source>
        <dbReference type="Proteomes" id="UP001608902"/>
    </source>
</evidence>
<dbReference type="AlphaFoldDB" id="A0ABD6EPC9"/>
<accession>A0ABD6EPC9</accession>
<reference evidence="1 2" key="1">
    <citation type="submission" date="2024-08" db="EMBL/GenBank/DDBJ databases">
        <title>Gnathostoma spinigerum genome.</title>
        <authorList>
            <person name="Gonzalez-Bertolin B."/>
            <person name="Monzon S."/>
            <person name="Zaballos A."/>
            <person name="Jimenez P."/>
            <person name="Dekumyoy P."/>
            <person name="Varona S."/>
            <person name="Cuesta I."/>
            <person name="Sumanam S."/>
            <person name="Adisakwattana P."/>
            <person name="Gasser R.B."/>
            <person name="Hernandez-Gonzalez A."/>
            <person name="Young N.D."/>
            <person name="Perteguer M.J."/>
        </authorList>
    </citation>
    <scope>NUCLEOTIDE SEQUENCE [LARGE SCALE GENOMIC DNA]</scope>
    <source>
        <strain evidence="1">AL3</strain>
        <tissue evidence="1">Liver</tissue>
    </source>
</reference>
<dbReference type="EMBL" id="JBGFUD010003178">
    <property type="protein sequence ID" value="MFH4978412.1"/>
    <property type="molecule type" value="Genomic_DNA"/>
</dbReference>
<comment type="caution">
    <text evidence="1">The sequence shown here is derived from an EMBL/GenBank/DDBJ whole genome shotgun (WGS) entry which is preliminary data.</text>
</comment>
<protein>
    <submittedName>
        <fullName evidence="1">Uncharacterized protein</fullName>
    </submittedName>
</protein>
<proteinExistence type="predicted"/>
<evidence type="ECO:0000313" key="1">
    <source>
        <dbReference type="EMBL" id="MFH4978412.1"/>
    </source>
</evidence>